<reference evidence="3" key="1">
    <citation type="submission" date="2014-03" db="EMBL/GenBank/DDBJ databases">
        <authorList>
            <person name="Aksoy S."/>
            <person name="Warren W."/>
            <person name="Wilson R.K."/>
        </authorList>
    </citation>
    <scope>NUCLEOTIDE SEQUENCE [LARGE SCALE GENOMIC DNA]</scope>
    <source>
        <strain evidence="3">IAEA</strain>
    </source>
</reference>
<evidence type="ECO:0000256" key="1">
    <source>
        <dbReference type="SAM" id="Phobius"/>
    </source>
</evidence>
<accession>A0A1A9WXB0</accession>
<evidence type="ECO:0000313" key="2">
    <source>
        <dbReference type="EnsemblMetazoa" id="GBRI035881-PA"/>
    </source>
</evidence>
<feature type="transmembrane region" description="Helical" evidence="1">
    <location>
        <begin position="85"/>
        <end position="104"/>
    </location>
</feature>
<keyword evidence="1" id="KW-1133">Transmembrane helix</keyword>
<dbReference type="EnsemblMetazoa" id="GBRI035881-RA">
    <property type="protein sequence ID" value="GBRI035881-PA"/>
    <property type="gene ID" value="GBRI035881"/>
</dbReference>
<keyword evidence="3" id="KW-1185">Reference proteome</keyword>
<sequence length="110" mass="12452">MTSKTNLSASLGCKKHQCSNNKFASLTAFLCYTLYCKVNILSKRVQKIIERVSELSTQRAMAVLCVPITDNMSLISHKNCENFEYFLVFAALVVVVVCYCSFTLNCVYWV</sequence>
<dbReference type="VEuPathDB" id="VectorBase:GBRI035881"/>
<dbReference type="Proteomes" id="UP000091820">
    <property type="component" value="Unassembled WGS sequence"/>
</dbReference>
<name>A0A1A9WXB0_9MUSC</name>
<dbReference type="AlphaFoldDB" id="A0A1A9WXB0"/>
<keyword evidence="1" id="KW-0472">Membrane</keyword>
<protein>
    <submittedName>
        <fullName evidence="2">Uncharacterized protein</fullName>
    </submittedName>
</protein>
<organism evidence="2 3">
    <name type="scientific">Glossina brevipalpis</name>
    <dbReference type="NCBI Taxonomy" id="37001"/>
    <lineage>
        <taxon>Eukaryota</taxon>
        <taxon>Metazoa</taxon>
        <taxon>Ecdysozoa</taxon>
        <taxon>Arthropoda</taxon>
        <taxon>Hexapoda</taxon>
        <taxon>Insecta</taxon>
        <taxon>Pterygota</taxon>
        <taxon>Neoptera</taxon>
        <taxon>Endopterygota</taxon>
        <taxon>Diptera</taxon>
        <taxon>Brachycera</taxon>
        <taxon>Muscomorpha</taxon>
        <taxon>Hippoboscoidea</taxon>
        <taxon>Glossinidae</taxon>
        <taxon>Glossina</taxon>
    </lineage>
</organism>
<keyword evidence="1" id="KW-0812">Transmembrane</keyword>
<reference evidence="2" key="2">
    <citation type="submission" date="2020-05" db="UniProtKB">
        <authorList>
            <consortium name="EnsemblMetazoa"/>
        </authorList>
    </citation>
    <scope>IDENTIFICATION</scope>
    <source>
        <strain evidence="2">IAEA</strain>
    </source>
</reference>
<evidence type="ECO:0000313" key="3">
    <source>
        <dbReference type="Proteomes" id="UP000091820"/>
    </source>
</evidence>
<proteinExistence type="predicted"/>